<feature type="domain" description="HTH araC/xylS-type" evidence="4">
    <location>
        <begin position="247"/>
        <end position="345"/>
    </location>
</feature>
<dbReference type="RefSeq" id="WP_252469657.1">
    <property type="nucleotide sequence ID" value="NZ_JALBWM010000061.1"/>
</dbReference>
<dbReference type="GO" id="GO:0000976">
    <property type="term" value="F:transcription cis-regulatory region binding"/>
    <property type="evidence" value="ECO:0007669"/>
    <property type="project" value="TreeGrafter"/>
</dbReference>
<keyword evidence="6" id="KW-1185">Reference proteome</keyword>
<dbReference type="InterPro" id="IPR018060">
    <property type="entry name" value="HTH_AraC"/>
</dbReference>
<evidence type="ECO:0000256" key="1">
    <source>
        <dbReference type="ARBA" id="ARBA00023015"/>
    </source>
</evidence>
<dbReference type="SUPFAM" id="SSF46689">
    <property type="entry name" value="Homeodomain-like"/>
    <property type="match status" value="1"/>
</dbReference>
<evidence type="ECO:0000313" key="5">
    <source>
        <dbReference type="EMBL" id="MCO1335396.1"/>
    </source>
</evidence>
<organism evidence="5 6">
    <name type="scientific">Microbulbifer okhotskensis</name>
    <dbReference type="NCBI Taxonomy" id="2926617"/>
    <lineage>
        <taxon>Bacteria</taxon>
        <taxon>Pseudomonadati</taxon>
        <taxon>Pseudomonadota</taxon>
        <taxon>Gammaproteobacteria</taxon>
        <taxon>Cellvibrionales</taxon>
        <taxon>Microbulbiferaceae</taxon>
        <taxon>Microbulbifer</taxon>
    </lineage>
</organism>
<evidence type="ECO:0000256" key="3">
    <source>
        <dbReference type="ARBA" id="ARBA00023163"/>
    </source>
</evidence>
<keyword evidence="1" id="KW-0805">Transcription regulation</keyword>
<dbReference type="Pfam" id="PF12625">
    <property type="entry name" value="Arabinose_bd"/>
    <property type="match status" value="1"/>
</dbReference>
<dbReference type="PANTHER" id="PTHR47894:SF4">
    <property type="entry name" value="HTH-TYPE TRANSCRIPTIONAL REGULATOR GADX"/>
    <property type="match status" value="1"/>
</dbReference>
<dbReference type="InterPro" id="IPR032687">
    <property type="entry name" value="AraC-type_N"/>
</dbReference>
<proteinExistence type="predicted"/>
<gene>
    <name evidence="5" type="ORF">MO867_13745</name>
</gene>
<evidence type="ECO:0000259" key="4">
    <source>
        <dbReference type="PROSITE" id="PS01124"/>
    </source>
</evidence>
<dbReference type="EMBL" id="JALBWM010000061">
    <property type="protein sequence ID" value="MCO1335396.1"/>
    <property type="molecule type" value="Genomic_DNA"/>
</dbReference>
<keyword evidence="3" id="KW-0804">Transcription</keyword>
<evidence type="ECO:0000256" key="2">
    <source>
        <dbReference type="ARBA" id="ARBA00023125"/>
    </source>
</evidence>
<evidence type="ECO:0000313" key="6">
    <source>
        <dbReference type="Proteomes" id="UP001139028"/>
    </source>
</evidence>
<sequence length="354" mass="40337">MRDQNKKKSGHAGVPKIFAPYFVVAAARLGIPTKTLIEQLPFSFSWNPEESEWLSYSEFNALIENLLALSPVTSPGLSFSRFPIMLWLEETIIEAQPSLRRPREIFRPAEIVLSQTLAPLLRFQTYTEGDTEVLTLNWQQELFSAPVNHFIAEMLMSRAVDLLRTLNPRFPEVHGVKLRSPTPEDDAIHKRIFQCPVEFSASENAIILGSQVLDFPIPSYHKILRSQSRNILKAVLHNTLTSYNLAASLRGWLEKRLVNEEITIKQAAAHFRTSGRTLQRRLREQGVTFQQLKDSVTLALTKRLLLSTNDSVESIAVQLHFAERAVFTRFFKKHEGVTPTEFRRSNAPGDIFEA</sequence>
<dbReference type="GO" id="GO:0005829">
    <property type="term" value="C:cytosol"/>
    <property type="evidence" value="ECO:0007669"/>
    <property type="project" value="TreeGrafter"/>
</dbReference>
<dbReference type="AlphaFoldDB" id="A0A9X2EPF0"/>
<keyword evidence="2" id="KW-0238">DNA-binding</keyword>
<reference evidence="5" key="1">
    <citation type="journal article" date="2022" name="Arch. Microbiol.">
        <title>Microbulbifer okhotskensis sp. nov., isolated from a deep bottom sediment of the Okhotsk Sea.</title>
        <authorList>
            <person name="Romanenko L."/>
            <person name="Kurilenko V."/>
            <person name="Otstavnykh N."/>
            <person name="Velansky P."/>
            <person name="Isaeva M."/>
            <person name="Mikhailov V."/>
        </authorList>
    </citation>
    <scope>NUCLEOTIDE SEQUENCE</scope>
    <source>
        <strain evidence="5">OS29</strain>
    </source>
</reference>
<dbReference type="GO" id="GO:0003700">
    <property type="term" value="F:DNA-binding transcription factor activity"/>
    <property type="evidence" value="ECO:0007669"/>
    <property type="project" value="InterPro"/>
</dbReference>
<dbReference type="Gene3D" id="1.10.10.60">
    <property type="entry name" value="Homeodomain-like"/>
    <property type="match status" value="1"/>
</dbReference>
<name>A0A9X2EPF0_9GAMM</name>
<dbReference type="Proteomes" id="UP001139028">
    <property type="component" value="Unassembled WGS sequence"/>
</dbReference>
<dbReference type="PROSITE" id="PS01124">
    <property type="entry name" value="HTH_ARAC_FAMILY_2"/>
    <property type="match status" value="1"/>
</dbReference>
<comment type="caution">
    <text evidence="5">The sequence shown here is derived from an EMBL/GenBank/DDBJ whole genome shotgun (WGS) entry which is preliminary data.</text>
</comment>
<dbReference type="PANTHER" id="PTHR47894">
    <property type="entry name" value="HTH-TYPE TRANSCRIPTIONAL REGULATOR GADX"/>
    <property type="match status" value="1"/>
</dbReference>
<dbReference type="Pfam" id="PF12833">
    <property type="entry name" value="HTH_18"/>
    <property type="match status" value="1"/>
</dbReference>
<dbReference type="InterPro" id="IPR009057">
    <property type="entry name" value="Homeodomain-like_sf"/>
</dbReference>
<accession>A0A9X2EPF0</accession>
<dbReference type="SMART" id="SM00342">
    <property type="entry name" value="HTH_ARAC"/>
    <property type="match status" value="1"/>
</dbReference>
<protein>
    <submittedName>
        <fullName evidence="5">AraC family transcriptional regulator</fullName>
    </submittedName>
</protein>